<gene>
    <name evidence="1" type="ORF">HHI36_009547</name>
</gene>
<comment type="caution">
    <text evidence="1">The sequence shown here is derived from an EMBL/GenBank/DDBJ whole genome shotgun (WGS) entry which is preliminary data.</text>
</comment>
<dbReference type="PANTHER" id="PTHR21391:SF0">
    <property type="entry name" value="AT04489P-RELATED"/>
    <property type="match status" value="1"/>
</dbReference>
<accession>A0ABD2MG11</accession>
<evidence type="ECO:0000313" key="2">
    <source>
        <dbReference type="Proteomes" id="UP001516400"/>
    </source>
</evidence>
<sequence>MDVRHMMKLAENMYRYCKNTDIAILPDKESVLCRLYKLIGDGLLFSNKFSPGMTPQRMLTRVHLALGLPIVRTISQESLYRKLTARGQNWIDSITVYEQRVRDCQYSEELIWLYYSLANFNIEVRRYSLAKNYAGKCIHEARKCENFRWAINGYLLLTKISVHQKNKNEVRRQLRLAISTAKNIENEELDYFLQTCLTVINECTLERDKPDQLLKQRQQEIVQLITPYEKKREAWLLFDNIRQRPPDRRLPIIPGLVDTDEYDRIERLKEERRQAKRKHKSKPARQRGMEAEELISAYLTSSTEVYL</sequence>
<dbReference type="PANTHER" id="PTHR21391">
    <property type="entry name" value="AT04489P-RELATED"/>
    <property type="match status" value="1"/>
</dbReference>
<protein>
    <submittedName>
        <fullName evidence="1">Uncharacterized protein</fullName>
    </submittedName>
</protein>
<proteinExistence type="predicted"/>
<dbReference type="EMBL" id="JABFTP020000001">
    <property type="protein sequence ID" value="KAL3265339.1"/>
    <property type="molecule type" value="Genomic_DNA"/>
</dbReference>
<name>A0ABD2MG11_9CUCU</name>
<organism evidence="1 2">
    <name type="scientific">Cryptolaemus montrouzieri</name>
    <dbReference type="NCBI Taxonomy" id="559131"/>
    <lineage>
        <taxon>Eukaryota</taxon>
        <taxon>Metazoa</taxon>
        <taxon>Ecdysozoa</taxon>
        <taxon>Arthropoda</taxon>
        <taxon>Hexapoda</taxon>
        <taxon>Insecta</taxon>
        <taxon>Pterygota</taxon>
        <taxon>Neoptera</taxon>
        <taxon>Endopterygota</taxon>
        <taxon>Coleoptera</taxon>
        <taxon>Polyphaga</taxon>
        <taxon>Cucujiformia</taxon>
        <taxon>Coccinelloidea</taxon>
        <taxon>Coccinellidae</taxon>
        <taxon>Scymninae</taxon>
        <taxon>Scymnini</taxon>
        <taxon>Cryptolaemus</taxon>
    </lineage>
</organism>
<keyword evidence="2" id="KW-1185">Reference proteome</keyword>
<dbReference type="Proteomes" id="UP001516400">
    <property type="component" value="Unassembled WGS sequence"/>
</dbReference>
<dbReference type="AlphaFoldDB" id="A0ABD2MG11"/>
<evidence type="ECO:0000313" key="1">
    <source>
        <dbReference type="EMBL" id="KAL3265339.1"/>
    </source>
</evidence>
<reference evidence="1 2" key="1">
    <citation type="journal article" date="2021" name="BMC Biol.">
        <title>Horizontally acquired antibacterial genes associated with adaptive radiation of ladybird beetles.</title>
        <authorList>
            <person name="Li H.S."/>
            <person name="Tang X.F."/>
            <person name="Huang Y.H."/>
            <person name="Xu Z.Y."/>
            <person name="Chen M.L."/>
            <person name="Du X.Y."/>
            <person name="Qiu B.Y."/>
            <person name="Chen P.T."/>
            <person name="Zhang W."/>
            <person name="Slipinski A."/>
            <person name="Escalona H.E."/>
            <person name="Waterhouse R.M."/>
            <person name="Zwick A."/>
            <person name="Pang H."/>
        </authorList>
    </citation>
    <scope>NUCLEOTIDE SEQUENCE [LARGE SCALE GENOMIC DNA]</scope>
    <source>
        <strain evidence="1">SYSU2018</strain>
    </source>
</reference>